<dbReference type="Proteomes" id="UP000675554">
    <property type="component" value="Unassembled WGS sequence"/>
</dbReference>
<reference evidence="1" key="1">
    <citation type="submission" date="2021-04" db="EMBL/GenBank/DDBJ databases">
        <title>Sequencing of actinobacteria type strains.</title>
        <authorList>
            <person name="Nguyen G.-S."/>
            <person name="Wentzel A."/>
        </authorList>
    </citation>
    <scope>NUCLEOTIDE SEQUENCE</scope>
    <source>
        <strain evidence="1">DSM 42095</strain>
    </source>
</reference>
<protein>
    <submittedName>
        <fullName evidence="1">PglY protein</fullName>
    </submittedName>
</protein>
<dbReference type="AlphaFoldDB" id="A0A8T4J2J3"/>
<keyword evidence="2" id="KW-1185">Reference proteome</keyword>
<name>A0A8T4J2J3_9ACTN</name>
<feature type="non-terminal residue" evidence="1">
    <location>
        <position position="142"/>
    </location>
</feature>
<comment type="caution">
    <text evidence="1">The sequence shown here is derived from an EMBL/GenBank/DDBJ whole genome shotgun (WGS) entry which is preliminary data.</text>
</comment>
<organism evidence="1 2">
    <name type="scientific">Streptomyces daliensis</name>
    <dbReference type="NCBI Taxonomy" id="299421"/>
    <lineage>
        <taxon>Bacteria</taxon>
        <taxon>Bacillati</taxon>
        <taxon>Actinomycetota</taxon>
        <taxon>Actinomycetes</taxon>
        <taxon>Kitasatosporales</taxon>
        <taxon>Streptomycetaceae</taxon>
        <taxon>Streptomyces</taxon>
    </lineage>
</organism>
<gene>
    <name evidence="1" type="ORF">KDA82_39510</name>
</gene>
<proteinExistence type="predicted"/>
<accession>A0A8T4J2J3</accession>
<sequence length="142" mass="16385">LQVSFDGELRSEGDRTDPVFHLHLSDIDVEPLLEEVQGVADQLGYRRQWIKDQLWRQLGIQDTQPFVCERDVVWRGTKRTVEFVFGNVRDTHLPDDEFAPQQAGNLRIVFDYPFDDGDHGPIDDLQRVKRLGGAGRTEPTRL</sequence>
<evidence type="ECO:0000313" key="2">
    <source>
        <dbReference type="Proteomes" id="UP000675554"/>
    </source>
</evidence>
<feature type="non-terminal residue" evidence="1">
    <location>
        <position position="1"/>
    </location>
</feature>
<dbReference type="EMBL" id="JAGSMN010002030">
    <property type="protein sequence ID" value="MBR7678931.1"/>
    <property type="molecule type" value="Genomic_DNA"/>
</dbReference>
<evidence type="ECO:0000313" key="1">
    <source>
        <dbReference type="EMBL" id="MBR7678931.1"/>
    </source>
</evidence>